<dbReference type="Pfam" id="PF09339">
    <property type="entry name" value="HTH_IclR"/>
    <property type="match status" value="1"/>
</dbReference>
<gene>
    <name evidence="6" type="ORF">SAMN06269185_2498</name>
</gene>
<dbReference type="GO" id="GO:0003700">
    <property type="term" value="F:DNA-binding transcription factor activity"/>
    <property type="evidence" value="ECO:0007669"/>
    <property type="project" value="TreeGrafter"/>
</dbReference>
<dbReference type="InterPro" id="IPR050707">
    <property type="entry name" value="HTH_MetabolicPath_Reg"/>
</dbReference>
<dbReference type="AlphaFoldDB" id="A0A285P191"/>
<dbReference type="Gene3D" id="1.10.10.10">
    <property type="entry name" value="Winged helix-like DNA-binding domain superfamily/Winged helix DNA-binding domain"/>
    <property type="match status" value="1"/>
</dbReference>
<dbReference type="InterPro" id="IPR036388">
    <property type="entry name" value="WH-like_DNA-bd_sf"/>
</dbReference>
<evidence type="ECO:0000313" key="7">
    <source>
        <dbReference type="Proteomes" id="UP000219453"/>
    </source>
</evidence>
<dbReference type="InterPro" id="IPR036390">
    <property type="entry name" value="WH_DNA-bd_sf"/>
</dbReference>
<keyword evidence="2" id="KW-0238">DNA-binding</keyword>
<dbReference type="GO" id="GO:0045892">
    <property type="term" value="P:negative regulation of DNA-templated transcription"/>
    <property type="evidence" value="ECO:0007669"/>
    <property type="project" value="TreeGrafter"/>
</dbReference>
<dbReference type="Proteomes" id="UP000219453">
    <property type="component" value="Unassembled WGS sequence"/>
</dbReference>
<dbReference type="SUPFAM" id="SSF55781">
    <property type="entry name" value="GAF domain-like"/>
    <property type="match status" value="1"/>
</dbReference>
<dbReference type="GO" id="GO:0003677">
    <property type="term" value="F:DNA binding"/>
    <property type="evidence" value="ECO:0007669"/>
    <property type="project" value="UniProtKB-KW"/>
</dbReference>
<dbReference type="InterPro" id="IPR029016">
    <property type="entry name" value="GAF-like_dom_sf"/>
</dbReference>
<evidence type="ECO:0000313" key="6">
    <source>
        <dbReference type="EMBL" id="SNZ15485.1"/>
    </source>
</evidence>
<dbReference type="Pfam" id="PF01614">
    <property type="entry name" value="IclR_C"/>
    <property type="match status" value="1"/>
</dbReference>
<evidence type="ECO:0000256" key="2">
    <source>
        <dbReference type="ARBA" id="ARBA00023125"/>
    </source>
</evidence>
<evidence type="ECO:0000259" key="4">
    <source>
        <dbReference type="PROSITE" id="PS51077"/>
    </source>
</evidence>
<dbReference type="InterPro" id="IPR005471">
    <property type="entry name" value="Tscrpt_reg_IclR_N"/>
</dbReference>
<proteinExistence type="predicted"/>
<dbReference type="Gene3D" id="3.30.450.40">
    <property type="match status" value="1"/>
</dbReference>
<dbReference type="SUPFAM" id="SSF46785">
    <property type="entry name" value="Winged helix' DNA-binding domain"/>
    <property type="match status" value="1"/>
</dbReference>
<keyword evidence="1" id="KW-0805">Transcription regulation</keyword>
<evidence type="ECO:0000256" key="1">
    <source>
        <dbReference type="ARBA" id="ARBA00023015"/>
    </source>
</evidence>
<organism evidence="6 7">
    <name type="scientific">Natronoarchaeum philippinense</name>
    <dbReference type="NCBI Taxonomy" id="558529"/>
    <lineage>
        <taxon>Archaea</taxon>
        <taxon>Methanobacteriati</taxon>
        <taxon>Methanobacteriota</taxon>
        <taxon>Stenosarchaea group</taxon>
        <taxon>Halobacteria</taxon>
        <taxon>Halobacteriales</taxon>
        <taxon>Natronoarchaeaceae</taxon>
    </lineage>
</organism>
<dbReference type="SMART" id="SM00346">
    <property type="entry name" value="HTH_ICLR"/>
    <property type="match status" value="1"/>
</dbReference>
<keyword evidence="3" id="KW-0804">Transcription</keyword>
<keyword evidence="7" id="KW-1185">Reference proteome</keyword>
<dbReference type="InterPro" id="IPR014757">
    <property type="entry name" value="Tscrpt_reg_IclR_C"/>
</dbReference>
<dbReference type="PROSITE" id="PS51077">
    <property type="entry name" value="HTH_ICLR"/>
    <property type="match status" value="1"/>
</dbReference>
<evidence type="ECO:0000259" key="5">
    <source>
        <dbReference type="PROSITE" id="PS51078"/>
    </source>
</evidence>
<dbReference type="EMBL" id="OBEJ01000003">
    <property type="protein sequence ID" value="SNZ15485.1"/>
    <property type="molecule type" value="Genomic_DNA"/>
</dbReference>
<feature type="domain" description="HTH iclR-type" evidence="4">
    <location>
        <begin position="15"/>
        <end position="74"/>
    </location>
</feature>
<name>A0A285P191_NATPI</name>
<protein>
    <submittedName>
        <fullName evidence="6">Transcriptional regulator, IclR family</fullName>
    </submittedName>
</protein>
<dbReference type="PROSITE" id="PS51078">
    <property type="entry name" value="ICLR_ED"/>
    <property type="match status" value="1"/>
</dbReference>
<dbReference type="PANTHER" id="PTHR30136">
    <property type="entry name" value="HELIX-TURN-HELIX TRANSCRIPTIONAL REGULATOR, ICLR FAMILY"/>
    <property type="match status" value="1"/>
</dbReference>
<feature type="domain" description="IclR-ED" evidence="5">
    <location>
        <begin position="75"/>
        <end position="259"/>
    </location>
</feature>
<evidence type="ECO:0000256" key="3">
    <source>
        <dbReference type="ARBA" id="ARBA00023163"/>
    </source>
</evidence>
<accession>A0A285P191</accession>
<dbReference type="PANTHER" id="PTHR30136:SF35">
    <property type="entry name" value="HTH-TYPE TRANSCRIPTIONAL REGULATOR RV1719"/>
    <property type="match status" value="1"/>
</dbReference>
<sequence length="260" mass="29130">MPRHTYTMTDDPNRIQAVENVFEIIESVGELERCGVRELAEHMDLPKSTAHVYLKTLEDIGYVINRDGEYHLSLRFLNIGGRARHNMSLYQEGRSEVDELAQTTSEVATIGYEEDGYRVMLYRTEPTGAVFNNAPTGEYTQMHWTALGKAILAQKSDAEVRAIADRHGLPRATEHTIVDQDELLGEIESVRSQGYAVEDEERVKGVRSVAVPIESNGETAGAAISVAGPKHEFDDDRIQEEFLPALQNTANVVELKTKHY</sequence>
<reference evidence="6 7" key="1">
    <citation type="submission" date="2017-09" db="EMBL/GenBank/DDBJ databases">
        <authorList>
            <person name="Ehlers B."/>
            <person name="Leendertz F.H."/>
        </authorList>
    </citation>
    <scope>NUCLEOTIDE SEQUENCE [LARGE SCALE GENOMIC DNA]</scope>
    <source>
        <strain evidence="6 7">DSM 27208</strain>
    </source>
</reference>